<feature type="domain" description="Fungal lipase-type" evidence="7">
    <location>
        <begin position="137"/>
        <end position="306"/>
    </location>
</feature>
<proteinExistence type="inferred from homology"/>
<dbReference type="EC" id="3.1.1.-" evidence="6"/>
<keyword evidence="9" id="KW-1185">Reference proteome</keyword>
<evidence type="ECO:0000313" key="8">
    <source>
        <dbReference type="EMBL" id="KAJ0985486.1"/>
    </source>
</evidence>
<dbReference type="CDD" id="cd00519">
    <property type="entry name" value="Lipase_3"/>
    <property type="match status" value="1"/>
</dbReference>
<dbReference type="EMBL" id="JAGGNH010000001">
    <property type="protein sequence ID" value="KAJ0985486.1"/>
    <property type="molecule type" value="Genomic_DNA"/>
</dbReference>
<keyword evidence="4 6" id="KW-0442">Lipid degradation</keyword>
<dbReference type="Gene3D" id="3.40.50.1820">
    <property type="entry name" value="alpha/beta hydrolase"/>
    <property type="match status" value="1"/>
</dbReference>
<evidence type="ECO:0000256" key="5">
    <source>
        <dbReference type="ARBA" id="ARBA00023098"/>
    </source>
</evidence>
<keyword evidence="3 6" id="KW-0378">Hydrolase</keyword>
<evidence type="ECO:0000256" key="6">
    <source>
        <dbReference type="RuleBase" id="RU367093"/>
    </source>
</evidence>
<evidence type="ECO:0000256" key="4">
    <source>
        <dbReference type="ARBA" id="ARBA00022963"/>
    </source>
</evidence>
<accession>A0A9D5HR16</accession>
<dbReference type="Proteomes" id="UP001085076">
    <property type="component" value="Miscellaneous, Linkage group lg01"/>
</dbReference>
<evidence type="ECO:0000256" key="3">
    <source>
        <dbReference type="ARBA" id="ARBA00022801"/>
    </source>
</evidence>
<dbReference type="FunFam" id="3.40.50.1820:FF:000065">
    <property type="entry name" value="Phospholipase A1-II 3"/>
    <property type="match status" value="1"/>
</dbReference>
<sequence length="465" mass="51501">MEGEGSSGKRATWQELVGSKQWQGLLDPLNLSLRNFILHCGDLTQATYDTFNSDEHSAYCGASRYSEHDILHRVLFPSASNYTIPSFLYATSQLTLPSSFLLFSLSREAWSKESNWIGFIAVSSDSFSLSSGRREIYVAFRGTIRDLEWLDVLQPELTSIEPLLSISSSSDVDDDDDDDTPKIMKGWYTIYTSSDPKSPFSKASARSQLLSKIRQLVQLYKDADISIVCVGHSLGASLAIVSAFDIVENGLSKKAGDTAENFPVCAIVFGSPQVGNKAFNDRLEKLPMLNVLHVKNVMDLVPLYPSKILGFAYTGVELVVDVRKSPFLKDSKNPSDWHNLQGILHAVAGWNGEDGDFDLEVKRSVALVNKSSEYLKDECLVPGSWWVEKNKGMVLGEDGEWRLEPPSGDDVPVPPSLDGIDLSFSTPAMELVSITAAKEKQKKKMKKWFGLPLCPSFIPCFRTDA</sequence>
<dbReference type="SUPFAM" id="SSF53474">
    <property type="entry name" value="alpha/beta-Hydrolases"/>
    <property type="match status" value="1"/>
</dbReference>
<dbReference type="InterPro" id="IPR002921">
    <property type="entry name" value="Fungal_lipase-type"/>
</dbReference>
<evidence type="ECO:0000256" key="2">
    <source>
        <dbReference type="ARBA" id="ARBA00010701"/>
    </source>
</evidence>
<organism evidence="8 9">
    <name type="scientific">Dioscorea zingiberensis</name>
    <dbReference type="NCBI Taxonomy" id="325984"/>
    <lineage>
        <taxon>Eukaryota</taxon>
        <taxon>Viridiplantae</taxon>
        <taxon>Streptophyta</taxon>
        <taxon>Embryophyta</taxon>
        <taxon>Tracheophyta</taxon>
        <taxon>Spermatophyta</taxon>
        <taxon>Magnoliopsida</taxon>
        <taxon>Liliopsida</taxon>
        <taxon>Dioscoreales</taxon>
        <taxon>Dioscoreaceae</taxon>
        <taxon>Dioscorea</taxon>
    </lineage>
</organism>
<protein>
    <recommendedName>
        <fullName evidence="6">Phospholipase A1</fullName>
        <ecNumber evidence="6">3.1.1.-</ecNumber>
    </recommendedName>
</protein>
<dbReference type="GO" id="GO:0008970">
    <property type="term" value="F:phospholipase A1 activity"/>
    <property type="evidence" value="ECO:0007669"/>
    <property type="project" value="UniProtKB-UniRule"/>
</dbReference>
<dbReference type="PANTHER" id="PTHR31828:SF10">
    <property type="entry name" value="PHOSPHOLIPASE A1-IIDELTA"/>
    <property type="match status" value="1"/>
</dbReference>
<dbReference type="Pfam" id="PF01764">
    <property type="entry name" value="Lipase_3"/>
    <property type="match status" value="1"/>
</dbReference>
<keyword evidence="5 6" id="KW-0443">Lipid metabolism</keyword>
<dbReference type="PANTHER" id="PTHR31828">
    <property type="entry name" value="PHOSPHOLIPASE A1-IIGAMMA"/>
    <property type="match status" value="1"/>
</dbReference>
<dbReference type="GO" id="GO:0016042">
    <property type="term" value="P:lipid catabolic process"/>
    <property type="evidence" value="ECO:0007669"/>
    <property type="project" value="UniProtKB-UniRule"/>
</dbReference>
<evidence type="ECO:0000313" key="9">
    <source>
        <dbReference type="Proteomes" id="UP001085076"/>
    </source>
</evidence>
<gene>
    <name evidence="8" type="ORF">J5N97_003842</name>
</gene>
<reference evidence="8" key="2">
    <citation type="journal article" date="2022" name="Hortic Res">
        <title>The genome of Dioscorea zingiberensis sheds light on the biosynthesis, origin and evolution of the medicinally important diosgenin saponins.</title>
        <authorList>
            <person name="Li Y."/>
            <person name="Tan C."/>
            <person name="Li Z."/>
            <person name="Guo J."/>
            <person name="Li S."/>
            <person name="Chen X."/>
            <person name="Wang C."/>
            <person name="Dai X."/>
            <person name="Yang H."/>
            <person name="Song W."/>
            <person name="Hou L."/>
            <person name="Xu J."/>
            <person name="Tong Z."/>
            <person name="Xu A."/>
            <person name="Yuan X."/>
            <person name="Wang W."/>
            <person name="Yang Q."/>
            <person name="Chen L."/>
            <person name="Sun Z."/>
            <person name="Wang K."/>
            <person name="Pan B."/>
            <person name="Chen J."/>
            <person name="Bao Y."/>
            <person name="Liu F."/>
            <person name="Qi X."/>
            <person name="Gang D.R."/>
            <person name="Wen J."/>
            <person name="Li J."/>
        </authorList>
    </citation>
    <scope>NUCLEOTIDE SEQUENCE</scope>
    <source>
        <strain evidence="8">Dzin_1.0</strain>
    </source>
</reference>
<dbReference type="InterPro" id="IPR029058">
    <property type="entry name" value="AB_hydrolase_fold"/>
</dbReference>
<comment type="similarity">
    <text evidence="2 6">Belongs to the AB hydrolase superfamily. Lipase family.</text>
</comment>
<dbReference type="InterPro" id="IPR033556">
    <property type="entry name" value="PLA"/>
</dbReference>
<evidence type="ECO:0000256" key="1">
    <source>
        <dbReference type="ARBA" id="ARBA00003523"/>
    </source>
</evidence>
<dbReference type="AlphaFoldDB" id="A0A9D5HR16"/>
<comment type="caution">
    <text evidence="8">The sequence shown here is derived from an EMBL/GenBank/DDBJ whole genome shotgun (WGS) entry which is preliminary data.</text>
</comment>
<name>A0A9D5HR16_9LILI</name>
<dbReference type="OrthoDB" id="438440at2759"/>
<reference evidence="8" key="1">
    <citation type="submission" date="2021-03" db="EMBL/GenBank/DDBJ databases">
        <authorList>
            <person name="Li Z."/>
            <person name="Yang C."/>
        </authorList>
    </citation>
    <scope>NUCLEOTIDE SEQUENCE</scope>
    <source>
        <strain evidence="8">Dzin_1.0</strain>
        <tissue evidence="8">Leaf</tissue>
    </source>
</reference>
<dbReference type="GO" id="GO:0005737">
    <property type="term" value="C:cytoplasm"/>
    <property type="evidence" value="ECO:0007669"/>
    <property type="project" value="UniProtKB-ARBA"/>
</dbReference>
<comment type="function">
    <text evidence="1 6">Acylhydrolase that catalyzes the hydrolysis of phospholipids at the sn-1 position.</text>
</comment>
<evidence type="ECO:0000259" key="7">
    <source>
        <dbReference type="Pfam" id="PF01764"/>
    </source>
</evidence>